<keyword evidence="1" id="KW-0732">Signal</keyword>
<protein>
    <recommendedName>
        <fullName evidence="4">Lipoprotein</fullName>
    </recommendedName>
</protein>
<evidence type="ECO:0008006" key="4">
    <source>
        <dbReference type="Google" id="ProtNLM"/>
    </source>
</evidence>
<proteinExistence type="predicted"/>
<organism evidence="2 3">
    <name type="scientific">Caulobacter ginsengisoli</name>
    <dbReference type="NCBI Taxonomy" id="400775"/>
    <lineage>
        <taxon>Bacteria</taxon>
        <taxon>Pseudomonadati</taxon>
        <taxon>Pseudomonadota</taxon>
        <taxon>Alphaproteobacteria</taxon>
        <taxon>Caulobacterales</taxon>
        <taxon>Caulobacteraceae</taxon>
        <taxon>Caulobacter</taxon>
    </lineage>
</organism>
<gene>
    <name evidence="2" type="ORF">QO010_004356</name>
</gene>
<accession>A0ABU0IZ36</accession>
<dbReference type="EMBL" id="JAUSVS010000012">
    <property type="protein sequence ID" value="MDQ0466561.1"/>
    <property type="molecule type" value="Genomic_DNA"/>
</dbReference>
<sequence>MTRLPAIALALISLSLAACGKAAPPASAEPAAEPAAAPAPAPRRAAPVVQGVQLQDGGLKLIVYAGDSEIKFGQSMKATVTALDGQLGPGGKPTVNSECGEGPVTFIDWPDGLTGLFQDGKFTGWSLDRDSPKGVYVTDKRIGVGSTRAELLAAYPEAKVETSTLGEEFTIGGYDGILSGKAADAKVETLWAGTACVFR</sequence>
<dbReference type="Proteomes" id="UP001228905">
    <property type="component" value="Unassembled WGS sequence"/>
</dbReference>
<evidence type="ECO:0000256" key="1">
    <source>
        <dbReference type="SAM" id="SignalP"/>
    </source>
</evidence>
<feature type="chain" id="PRO_5045370612" description="Lipoprotein" evidence="1">
    <location>
        <begin position="29"/>
        <end position="199"/>
    </location>
</feature>
<dbReference type="PROSITE" id="PS51257">
    <property type="entry name" value="PROKAR_LIPOPROTEIN"/>
    <property type="match status" value="1"/>
</dbReference>
<comment type="caution">
    <text evidence="2">The sequence shown here is derived from an EMBL/GenBank/DDBJ whole genome shotgun (WGS) entry which is preliminary data.</text>
</comment>
<feature type="signal peptide" evidence="1">
    <location>
        <begin position="1"/>
        <end position="28"/>
    </location>
</feature>
<evidence type="ECO:0000313" key="3">
    <source>
        <dbReference type="Proteomes" id="UP001228905"/>
    </source>
</evidence>
<evidence type="ECO:0000313" key="2">
    <source>
        <dbReference type="EMBL" id="MDQ0466561.1"/>
    </source>
</evidence>
<keyword evidence="3" id="KW-1185">Reference proteome</keyword>
<name>A0ABU0IZ36_9CAUL</name>
<reference evidence="2 3" key="1">
    <citation type="submission" date="2023-07" db="EMBL/GenBank/DDBJ databases">
        <title>Genomic Encyclopedia of Type Strains, Phase IV (KMG-IV): sequencing the most valuable type-strain genomes for metagenomic binning, comparative biology and taxonomic classification.</title>
        <authorList>
            <person name="Goeker M."/>
        </authorList>
    </citation>
    <scope>NUCLEOTIDE SEQUENCE [LARGE SCALE GENOMIC DNA]</scope>
    <source>
        <strain evidence="2 3">DSM 18695</strain>
    </source>
</reference>
<dbReference type="RefSeq" id="WP_307352675.1">
    <property type="nucleotide sequence ID" value="NZ_JAUSVS010000012.1"/>
</dbReference>